<feature type="non-terminal residue" evidence="1">
    <location>
        <position position="133"/>
    </location>
</feature>
<evidence type="ECO:0000313" key="2">
    <source>
        <dbReference type="Proteomes" id="UP000054217"/>
    </source>
</evidence>
<proteinExistence type="predicted"/>
<protein>
    <recommendedName>
        <fullName evidence="3">Nucleotidyltransferase family protein</fullName>
    </recommendedName>
</protein>
<reference evidence="1 2" key="1">
    <citation type="submission" date="2014-04" db="EMBL/GenBank/DDBJ databases">
        <authorList>
            <consortium name="DOE Joint Genome Institute"/>
            <person name="Kuo A."/>
            <person name="Kohler A."/>
            <person name="Costa M.D."/>
            <person name="Nagy L.G."/>
            <person name="Floudas D."/>
            <person name="Copeland A."/>
            <person name="Barry K.W."/>
            <person name="Cichocki N."/>
            <person name="Veneault-Fourrey C."/>
            <person name="LaButti K."/>
            <person name="Lindquist E.A."/>
            <person name="Lipzen A."/>
            <person name="Lundell T."/>
            <person name="Morin E."/>
            <person name="Murat C."/>
            <person name="Sun H."/>
            <person name="Tunlid A."/>
            <person name="Henrissat B."/>
            <person name="Grigoriev I.V."/>
            <person name="Hibbett D.S."/>
            <person name="Martin F."/>
            <person name="Nordberg H.P."/>
            <person name="Cantor M.N."/>
            <person name="Hua S.X."/>
        </authorList>
    </citation>
    <scope>NUCLEOTIDE SEQUENCE [LARGE SCALE GENOMIC DNA]</scope>
    <source>
        <strain evidence="1 2">Marx 270</strain>
    </source>
</reference>
<keyword evidence="2" id="KW-1185">Reference proteome</keyword>
<gene>
    <name evidence="1" type="ORF">M404DRAFT_77001</name>
</gene>
<dbReference type="Proteomes" id="UP000054217">
    <property type="component" value="Unassembled WGS sequence"/>
</dbReference>
<dbReference type="EMBL" id="KN832009">
    <property type="protein sequence ID" value="KIN98992.1"/>
    <property type="molecule type" value="Genomic_DNA"/>
</dbReference>
<name>A0A0C3IPW7_PISTI</name>
<dbReference type="AlphaFoldDB" id="A0A0C3IPW7"/>
<feature type="non-terminal residue" evidence="1">
    <location>
        <position position="1"/>
    </location>
</feature>
<dbReference type="InParanoid" id="A0A0C3IPW7"/>
<evidence type="ECO:0008006" key="3">
    <source>
        <dbReference type="Google" id="ProtNLM"/>
    </source>
</evidence>
<reference evidence="2" key="2">
    <citation type="submission" date="2015-01" db="EMBL/GenBank/DDBJ databases">
        <title>Evolutionary Origins and Diversification of the Mycorrhizal Mutualists.</title>
        <authorList>
            <consortium name="DOE Joint Genome Institute"/>
            <consortium name="Mycorrhizal Genomics Consortium"/>
            <person name="Kohler A."/>
            <person name="Kuo A."/>
            <person name="Nagy L.G."/>
            <person name="Floudas D."/>
            <person name="Copeland A."/>
            <person name="Barry K.W."/>
            <person name="Cichocki N."/>
            <person name="Veneault-Fourrey C."/>
            <person name="LaButti K."/>
            <person name="Lindquist E.A."/>
            <person name="Lipzen A."/>
            <person name="Lundell T."/>
            <person name="Morin E."/>
            <person name="Murat C."/>
            <person name="Riley R."/>
            <person name="Ohm R."/>
            <person name="Sun H."/>
            <person name="Tunlid A."/>
            <person name="Henrissat B."/>
            <person name="Grigoriev I.V."/>
            <person name="Hibbett D.S."/>
            <person name="Martin F."/>
        </authorList>
    </citation>
    <scope>NUCLEOTIDE SEQUENCE [LARGE SCALE GENOMIC DNA]</scope>
    <source>
        <strain evidence="2">Marx 270</strain>
    </source>
</reference>
<accession>A0A0C3IPW7</accession>
<evidence type="ECO:0000313" key="1">
    <source>
        <dbReference type="EMBL" id="KIN98992.1"/>
    </source>
</evidence>
<dbReference type="OrthoDB" id="2681164at2759"/>
<organism evidence="1 2">
    <name type="scientific">Pisolithus tinctorius Marx 270</name>
    <dbReference type="NCBI Taxonomy" id="870435"/>
    <lineage>
        <taxon>Eukaryota</taxon>
        <taxon>Fungi</taxon>
        <taxon>Dikarya</taxon>
        <taxon>Basidiomycota</taxon>
        <taxon>Agaricomycotina</taxon>
        <taxon>Agaricomycetes</taxon>
        <taxon>Agaricomycetidae</taxon>
        <taxon>Boletales</taxon>
        <taxon>Sclerodermatineae</taxon>
        <taxon>Pisolithaceae</taxon>
        <taxon>Pisolithus</taxon>
    </lineage>
</organism>
<sequence length="133" mass="14902">WLPTDLDIYVPFRSENLIARLLVGQGYRLHEPASVDVAMYAGTSIHSVHAFSKGRYKIDVIVSVNAASIAPVFQFHTTAVMNFVSADRIFCAYPALTMRARSHVNPTLLYNGGLHRKAIAPLRKYMSRGFTFE</sequence>
<dbReference type="HOGENOM" id="CLU_068912_3_0_1"/>